<dbReference type="GO" id="GO:0007165">
    <property type="term" value="P:signal transduction"/>
    <property type="evidence" value="ECO:0007669"/>
    <property type="project" value="UniProtKB-KW"/>
</dbReference>
<protein>
    <recommendedName>
        <fullName evidence="4">Methyl-accepting transducer domain-containing protein</fullName>
    </recommendedName>
</protein>
<sequence length="369" mass="40385">MRPNPGQILIIGTSLAFFFLLHTIKGLTPAGLYYPLLIISFIFVQIISRFLSVLITTITTTILLILVNLLLTPSPLLSVPPSLLLGLSYYLPTFSPHQESSPFSIMTYFLLSTISLVISILAIYHPDTGSILLSLLLFAIFFFQLSYLIGSIRTLTIHPELAPPFSDLATIRTQHLRLIQDLNESTRILKTTSQEVIHQAQSISTASQQMNASAQEISSTIQNISKGATEQSRSITAIAKSLEELLRITDSIVSHSKMTSVSAGKAKRAADEGMRLVTEASVIVDDLVAFTEQMRERLTGIRMLGDEVRKILDLIRTIADQTELLAINAAIEAARSGEAGKGFSVVAGEIRGLATSTLDASKRVEEMIR</sequence>
<dbReference type="InterPro" id="IPR004089">
    <property type="entry name" value="MCPsignal_dom"/>
</dbReference>
<evidence type="ECO:0000259" key="4">
    <source>
        <dbReference type="PROSITE" id="PS50111"/>
    </source>
</evidence>
<dbReference type="SMART" id="SM00283">
    <property type="entry name" value="MA"/>
    <property type="match status" value="1"/>
</dbReference>
<dbReference type="GO" id="GO:0016020">
    <property type="term" value="C:membrane"/>
    <property type="evidence" value="ECO:0007669"/>
    <property type="project" value="InterPro"/>
</dbReference>
<comment type="caution">
    <text evidence="5">The sequence shown here is derived from an EMBL/GenBank/DDBJ whole genome shotgun (WGS) entry which is preliminary data.</text>
</comment>
<keyword evidence="1 2" id="KW-0807">Transducer</keyword>
<feature type="transmembrane region" description="Helical" evidence="3">
    <location>
        <begin position="36"/>
        <end position="67"/>
    </location>
</feature>
<reference evidence="5 6" key="1">
    <citation type="submission" date="2018-06" db="EMBL/GenBank/DDBJ databases">
        <title>Extensive metabolic versatility and redundancy in microbially diverse, dynamic hydrothermal sediments.</title>
        <authorList>
            <person name="Dombrowski N."/>
            <person name="Teske A."/>
            <person name="Baker B.J."/>
        </authorList>
    </citation>
    <scope>NUCLEOTIDE SEQUENCE [LARGE SCALE GENOMIC DNA]</scope>
    <source>
        <strain evidence="5">B36_G15</strain>
    </source>
</reference>
<keyword evidence="3" id="KW-0812">Transmembrane</keyword>
<organism evidence="5 6">
    <name type="scientific">candidate division WOR-3 bacterium</name>
    <dbReference type="NCBI Taxonomy" id="2052148"/>
    <lineage>
        <taxon>Bacteria</taxon>
        <taxon>Bacteria division WOR-3</taxon>
    </lineage>
</organism>
<accession>A0A660SK72</accession>
<dbReference type="PANTHER" id="PTHR32089">
    <property type="entry name" value="METHYL-ACCEPTING CHEMOTAXIS PROTEIN MCPB"/>
    <property type="match status" value="1"/>
</dbReference>
<evidence type="ECO:0000313" key="5">
    <source>
        <dbReference type="EMBL" id="RKX70516.1"/>
    </source>
</evidence>
<gene>
    <name evidence="5" type="ORF">DRP53_04805</name>
</gene>
<keyword evidence="3" id="KW-1133">Transmembrane helix</keyword>
<proteinExistence type="predicted"/>
<dbReference type="Pfam" id="PF00015">
    <property type="entry name" value="MCPsignal"/>
    <property type="match status" value="1"/>
</dbReference>
<evidence type="ECO:0000256" key="1">
    <source>
        <dbReference type="ARBA" id="ARBA00023224"/>
    </source>
</evidence>
<dbReference type="PANTHER" id="PTHR32089:SF112">
    <property type="entry name" value="LYSOZYME-LIKE PROTEIN-RELATED"/>
    <property type="match status" value="1"/>
</dbReference>
<feature type="domain" description="Methyl-accepting transducer" evidence="4">
    <location>
        <begin position="206"/>
        <end position="369"/>
    </location>
</feature>
<dbReference type="SUPFAM" id="SSF58104">
    <property type="entry name" value="Methyl-accepting chemotaxis protein (MCP) signaling domain"/>
    <property type="match status" value="1"/>
</dbReference>
<name>A0A660SK72_UNCW3</name>
<dbReference type="PROSITE" id="PS50111">
    <property type="entry name" value="CHEMOTAXIS_TRANSDUC_2"/>
    <property type="match status" value="1"/>
</dbReference>
<dbReference type="Proteomes" id="UP000268469">
    <property type="component" value="Unassembled WGS sequence"/>
</dbReference>
<evidence type="ECO:0000313" key="6">
    <source>
        <dbReference type="Proteomes" id="UP000268469"/>
    </source>
</evidence>
<dbReference type="EMBL" id="QNBE01000037">
    <property type="protein sequence ID" value="RKX70516.1"/>
    <property type="molecule type" value="Genomic_DNA"/>
</dbReference>
<keyword evidence="3" id="KW-0472">Membrane</keyword>
<evidence type="ECO:0000256" key="3">
    <source>
        <dbReference type="SAM" id="Phobius"/>
    </source>
</evidence>
<feature type="transmembrane region" description="Helical" evidence="3">
    <location>
        <begin position="103"/>
        <end position="124"/>
    </location>
</feature>
<dbReference type="Gene3D" id="1.10.287.950">
    <property type="entry name" value="Methyl-accepting chemotaxis protein"/>
    <property type="match status" value="1"/>
</dbReference>
<feature type="non-terminal residue" evidence="5">
    <location>
        <position position="369"/>
    </location>
</feature>
<feature type="transmembrane region" description="Helical" evidence="3">
    <location>
        <begin position="130"/>
        <end position="149"/>
    </location>
</feature>
<evidence type="ECO:0000256" key="2">
    <source>
        <dbReference type="PROSITE-ProRule" id="PRU00284"/>
    </source>
</evidence>
<dbReference type="AlphaFoldDB" id="A0A660SK72"/>